<dbReference type="SUPFAM" id="SSF54427">
    <property type="entry name" value="NTF2-like"/>
    <property type="match status" value="1"/>
</dbReference>
<dbReference type="RefSeq" id="WP_203729051.1">
    <property type="nucleotide sequence ID" value="NZ_BAAATX010000030.1"/>
</dbReference>
<sequence length="120" mass="12980">MSDFGTVVDRYLAAWNETDPAARRAAIDTLFAKDVRYVDPLASVEGRDALDGLIGAVQQQFPGLVFSPGGPVDAHHDQARFTWNLGTPGAEPLVIGFDVAELDTDGRIRRVLGFLDRVPG</sequence>
<evidence type="ECO:0000313" key="3">
    <source>
        <dbReference type="Proteomes" id="UP000637628"/>
    </source>
</evidence>
<gene>
    <name evidence="2" type="ORF">Adu01nite_46430</name>
</gene>
<dbReference type="Gene3D" id="3.10.450.50">
    <property type="match status" value="1"/>
</dbReference>
<evidence type="ECO:0000259" key="1">
    <source>
        <dbReference type="Pfam" id="PF12680"/>
    </source>
</evidence>
<evidence type="ECO:0000313" key="2">
    <source>
        <dbReference type="EMBL" id="GIE03293.1"/>
    </source>
</evidence>
<organism evidence="2 3">
    <name type="scientific">Paractinoplanes durhamensis</name>
    <dbReference type="NCBI Taxonomy" id="113563"/>
    <lineage>
        <taxon>Bacteria</taxon>
        <taxon>Bacillati</taxon>
        <taxon>Actinomycetota</taxon>
        <taxon>Actinomycetes</taxon>
        <taxon>Micromonosporales</taxon>
        <taxon>Micromonosporaceae</taxon>
        <taxon>Paractinoplanes</taxon>
    </lineage>
</organism>
<protein>
    <submittedName>
        <fullName evidence="2">Isomerase</fullName>
    </submittedName>
</protein>
<dbReference type="GO" id="GO:0016853">
    <property type="term" value="F:isomerase activity"/>
    <property type="evidence" value="ECO:0007669"/>
    <property type="project" value="UniProtKB-KW"/>
</dbReference>
<reference evidence="2 3" key="1">
    <citation type="submission" date="2021-01" db="EMBL/GenBank/DDBJ databases">
        <title>Whole genome shotgun sequence of Actinoplanes durhamensis NBRC 14914.</title>
        <authorList>
            <person name="Komaki H."/>
            <person name="Tamura T."/>
        </authorList>
    </citation>
    <scope>NUCLEOTIDE SEQUENCE [LARGE SCALE GENOMIC DNA]</scope>
    <source>
        <strain evidence="2 3">NBRC 14914</strain>
    </source>
</reference>
<feature type="domain" description="SnoaL-like" evidence="1">
    <location>
        <begin position="8"/>
        <end position="110"/>
    </location>
</feature>
<dbReference type="Proteomes" id="UP000637628">
    <property type="component" value="Unassembled WGS sequence"/>
</dbReference>
<dbReference type="EMBL" id="BOML01000036">
    <property type="protein sequence ID" value="GIE03293.1"/>
    <property type="molecule type" value="Genomic_DNA"/>
</dbReference>
<accession>A0ABQ3Z0E6</accession>
<dbReference type="Pfam" id="PF12680">
    <property type="entry name" value="SnoaL_2"/>
    <property type="match status" value="1"/>
</dbReference>
<keyword evidence="3" id="KW-1185">Reference proteome</keyword>
<keyword evidence="2" id="KW-0413">Isomerase</keyword>
<dbReference type="InterPro" id="IPR037401">
    <property type="entry name" value="SnoaL-like"/>
</dbReference>
<proteinExistence type="predicted"/>
<name>A0ABQ3Z0E6_9ACTN</name>
<dbReference type="InterPro" id="IPR032710">
    <property type="entry name" value="NTF2-like_dom_sf"/>
</dbReference>
<comment type="caution">
    <text evidence="2">The sequence shown here is derived from an EMBL/GenBank/DDBJ whole genome shotgun (WGS) entry which is preliminary data.</text>
</comment>